<dbReference type="AlphaFoldDB" id="A0A1N7IQY5"/>
<reference evidence="4" key="1">
    <citation type="submission" date="2017-01" db="EMBL/GenBank/DDBJ databases">
        <authorList>
            <person name="Varghese N."/>
            <person name="Submissions S."/>
        </authorList>
    </citation>
    <scope>NUCLEOTIDE SEQUENCE [LARGE SCALE GENOMIC DNA]</scope>
    <source>
        <strain evidence="4">DSM 44531</strain>
    </source>
</reference>
<dbReference type="CDD" id="cd00293">
    <property type="entry name" value="USP-like"/>
    <property type="match status" value="1"/>
</dbReference>
<dbReference type="RefSeq" id="WP_076598304.1">
    <property type="nucleotide sequence ID" value="NZ_CP046976.1"/>
</dbReference>
<gene>
    <name evidence="3" type="ORF">SAMN05444817_101349</name>
</gene>
<evidence type="ECO:0000313" key="3">
    <source>
        <dbReference type="EMBL" id="SIS39505.1"/>
    </source>
</evidence>
<name>A0A1N7IQY5_9CORY</name>
<accession>A0A1N7IQY5</accession>
<evidence type="ECO:0000256" key="1">
    <source>
        <dbReference type="ARBA" id="ARBA00008791"/>
    </source>
</evidence>
<dbReference type="EMBL" id="FTOF01000001">
    <property type="protein sequence ID" value="SIS39505.1"/>
    <property type="molecule type" value="Genomic_DNA"/>
</dbReference>
<evidence type="ECO:0000313" key="4">
    <source>
        <dbReference type="Proteomes" id="UP000186292"/>
    </source>
</evidence>
<comment type="similarity">
    <text evidence="1">Belongs to the universal stress protein A family.</text>
</comment>
<dbReference type="Pfam" id="PF00582">
    <property type="entry name" value="Usp"/>
    <property type="match status" value="1"/>
</dbReference>
<dbReference type="PANTHER" id="PTHR46268:SF6">
    <property type="entry name" value="UNIVERSAL STRESS PROTEIN UP12"/>
    <property type="match status" value="1"/>
</dbReference>
<dbReference type="Gene3D" id="3.40.50.12370">
    <property type="match status" value="1"/>
</dbReference>
<sequence>MDTYPLTPELLPHVGEERPLRILVGWDQSGEEAVEFAAWLARTTSCSIRVISTAPRPWSSLRGKKSKKYKKWFKQTEDKRASSIRHALKHQVARDAWDGEWAVFRDGAPRRELISAEAQRFKADLILLGSKSKAKKGRFLATSTADAMLHSSPISVGISPRAVKLSKKGITRVNYAFLEERTDAAVRGIKVAASVAMLLDVDLRIMAFSPKETYKHEAEFNGQSQLIDEWNESSLALLDRARDCVSDTAAQLGISEPKNFEVETCVSAGEGWKSVVNSQKWKKGDILFLDSQPTERARVLTNPRTEDFLTHAPVPVVIFP</sequence>
<dbReference type="InterPro" id="IPR006016">
    <property type="entry name" value="UspA"/>
</dbReference>
<dbReference type="OrthoDB" id="5242641at2"/>
<dbReference type="PANTHER" id="PTHR46268">
    <property type="entry name" value="STRESS RESPONSE PROTEIN NHAX"/>
    <property type="match status" value="1"/>
</dbReference>
<dbReference type="SUPFAM" id="SSF52402">
    <property type="entry name" value="Adenine nucleotide alpha hydrolases-like"/>
    <property type="match status" value="1"/>
</dbReference>
<keyword evidence="4" id="KW-1185">Reference proteome</keyword>
<feature type="domain" description="UspA" evidence="2">
    <location>
        <begin position="21"/>
        <end position="156"/>
    </location>
</feature>
<proteinExistence type="inferred from homology"/>
<organism evidence="3 4">
    <name type="scientific">Corynebacterium appendicis CIP 107643</name>
    <dbReference type="NCBI Taxonomy" id="1161099"/>
    <lineage>
        <taxon>Bacteria</taxon>
        <taxon>Bacillati</taxon>
        <taxon>Actinomycetota</taxon>
        <taxon>Actinomycetes</taxon>
        <taxon>Mycobacteriales</taxon>
        <taxon>Corynebacteriaceae</taxon>
        <taxon>Corynebacterium</taxon>
    </lineage>
</organism>
<protein>
    <submittedName>
        <fullName evidence="3">Nucleotide-binding universal stress protein, UspA family</fullName>
    </submittedName>
</protein>
<dbReference type="STRING" id="1161099.SAMN05444817_101349"/>
<dbReference type="Proteomes" id="UP000186292">
    <property type="component" value="Unassembled WGS sequence"/>
</dbReference>
<evidence type="ECO:0000259" key="2">
    <source>
        <dbReference type="Pfam" id="PF00582"/>
    </source>
</evidence>